<dbReference type="EMBL" id="CP011312">
    <property type="protein sequence ID" value="AKE40328.1"/>
    <property type="molecule type" value="Genomic_DNA"/>
</dbReference>
<feature type="transmembrane region" description="Helical" evidence="1">
    <location>
        <begin position="68"/>
        <end position="92"/>
    </location>
</feature>
<organism evidence="2 3">
    <name type="scientific">Corynebacterium kutscheri</name>
    <dbReference type="NCBI Taxonomy" id="35755"/>
    <lineage>
        <taxon>Bacteria</taxon>
        <taxon>Bacillati</taxon>
        <taxon>Actinomycetota</taxon>
        <taxon>Actinomycetes</taxon>
        <taxon>Mycobacteriales</taxon>
        <taxon>Corynebacteriaceae</taxon>
        <taxon>Corynebacterium</taxon>
    </lineage>
</organism>
<dbReference type="KEGG" id="cku:UL82_00440"/>
<evidence type="ECO:0000313" key="2">
    <source>
        <dbReference type="EMBL" id="AKE40328.1"/>
    </source>
</evidence>
<keyword evidence="1" id="KW-1133">Transmembrane helix</keyword>
<evidence type="ECO:0000256" key="1">
    <source>
        <dbReference type="SAM" id="Phobius"/>
    </source>
</evidence>
<evidence type="ECO:0000313" key="3">
    <source>
        <dbReference type="Proteomes" id="UP000033457"/>
    </source>
</evidence>
<name>A0A0F6R0B2_9CORY</name>
<feature type="transmembrane region" description="Helical" evidence="1">
    <location>
        <begin position="29"/>
        <end position="48"/>
    </location>
</feature>
<keyword evidence="1" id="KW-0812">Transmembrane</keyword>
<keyword evidence="3" id="KW-1185">Reference proteome</keyword>
<dbReference type="AlphaFoldDB" id="A0A0F6R0B2"/>
<feature type="transmembrane region" description="Helical" evidence="1">
    <location>
        <begin position="6"/>
        <end position="24"/>
    </location>
</feature>
<sequence>MQVKILAMLSAFLLVLAFLSVLFWTREAALILVTMSTIDLILAMYIQHFKCASEKMTGALKAELATEIIFLVLGFFIILIFDNWVGMMPYFYSLMNIFIVKKQRVAKVDDSDM</sequence>
<reference evidence="2 3" key="1">
    <citation type="journal article" date="2015" name="Genome Announc.">
        <title>Complete Genome Sequence of Corynebacterium kutscheri DSM 20755, a Corynebacterial Type Strain with Remarkably Low G+C Content of Chromosomal DNA.</title>
        <authorList>
            <person name="Ruckert C."/>
            <person name="Albersmeier A."/>
            <person name="Winkler A."/>
            <person name="Tauch A."/>
        </authorList>
    </citation>
    <scope>NUCLEOTIDE SEQUENCE [LARGE SCALE GENOMIC DNA]</scope>
    <source>
        <strain evidence="2 3">DSM 20755</strain>
    </source>
</reference>
<gene>
    <name evidence="2" type="ORF">UL82_00440</name>
</gene>
<dbReference type="Proteomes" id="UP000033457">
    <property type="component" value="Chromosome"/>
</dbReference>
<dbReference type="HOGENOM" id="CLU_2129266_0_0_11"/>
<keyword evidence="1" id="KW-0472">Membrane</keyword>
<protein>
    <submittedName>
        <fullName evidence="2">Uncharacterized protein</fullName>
    </submittedName>
</protein>
<dbReference type="RefSeq" id="WP_046438338.1">
    <property type="nucleotide sequence ID" value="NZ_CP011312.1"/>
</dbReference>
<accession>A0A0F6R0B2</accession>
<proteinExistence type="predicted"/>